<evidence type="ECO:0000256" key="1">
    <source>
        <dbReference type="ARBA" id="ARBA00022723"/>
    </source>
</evidence>
<reference evidence="9" key="1">
    <citation type="submission" date="2023-11" db="UniProtKB">
        <authorList>
            <consortium name="WormBaseParasite"/>
        </authorList>
    </citation>
    <scope>IDENTIFICATION</scope>
</reference>
<dbReference type="GO" id="GO:0043565">
    <property type="term" value="F:sequence-specific DNA binding"/>
    <property type="evidence" value="ECO:0007669"/>
    <property type="project" value="TreeGrafter"/>
</dbReference>
<keyword evidence="3 5" id="KW-0863">Zinc-finger</keyword>
<evidence type="ECO:0000313" key="9">
    <source>
        <dbReference type="WBParaSite" id="SMTH1_52300.1"/>
    </source>
</evidence>
<dbReference type="FunFam" id="3.30.160.60:FF:002343">
    <property type="entry name" value="Zinc finger protein 33A"/>
    <property type="match status" value="1"/>
</dbReference>
<feature type="region of interest" description="Disordered" evidence="6">
    <location>
        <begin position="314"/>
        <end position="336"/>
    </location>
</feature>
<sequence length="669" mass="78256">MFSNHLDHHSDYYKFNNDQNNNDPNKKIINDNYEVNIFQNYTKQYYYIQQFIPSPLLLFTWTKLMRTELFRQTLQNVILSNYDNYVMTRLQSTNSPVNNNNNSNGNGNNSNGNHTNPDLIDLTHRNALIKKYLNKLNSLLFEYLSSNKDWASSSLLSLSSSSSSSLSSPSLLSSTNIIEPYHQFNVYNNYESRNCLYHWLNQSINCNNLYDDNNLIKNINHESNHLFKLDDNLPPEEATVQFNDENNSNNDNINRDFHVDNKYHLDSYMTSFNIPEIYHSKCNPLWSDICCTENYHPELYQNCSIWKQTSSSSSSSPSPSLSAAATTPPLPPPPITDCSLNTKHTIMNSSFISLNKSNFNEIIDQTKLYRSQLQSTTTTTTNTIPSISYSPPLNFNEFISDQNMFCPLCHKCFRFEKNLLRHLQKTHATSTGESLLKCKLCNYTTRHYSNMYVHIRTHTGDKPYSCSACGVTFTQGSSLKLHIRSRHNDNIKYFSLIRKPGKNNLTKLWTRILKKDLPKFNTIKSSSSSLSSSSYYYYHYYYYNYWNKWKNIKLNNQIKNQYKNQLNSNSNFIDSIFNNNNNNNNNSLLINDKNIKKIIQSNNWKSINSNLKMNMNKKFNRKKYMNYIQSINNNDLKFNDQIIHPNHDPDQYDIDQIKLNEQLIKQENI</sequence>
<evidence type="ECO:0000259" key="7">
    <source>
        <dbReference type="PROSITE" id="PS50157"/>
    </source>
</evidence>
<evidence type="ECO:0000256" key="5">
    <source>
        <dbReference type="PROSITE-ProRule" id="PRU00042"/>
    </source>
</evidence>
<dbReference type="Gene3D" id="3.30.160.60">
    <property type="entry name" value="Classic Zinc Finger"/>
    <property type="match status" value="2"/>
</dbReference>
<feature type="region of interest" description="Disordered" evidence="6">
    <location>
        <begin position="92"/>
        <end position="117"/>
    </location>
</feature>
<accession>A0AA85BI07</accession>
<keyword evidence="4" id="KW-0862">Zinc</keyword>
<dbReference type="InterPro" id="IPR036236">
    <property type="entry name" value="Znf_C2H2_sf"/>
</dbReference>
<dbReference type="PANTHER" id="PTHR24408">
    <property type="entry name" value="ZINC FINGER PROTEIN"/>
    <property type="match status" value="1"/>
</dbReference>
<evidence type="ECO:0000256" key="4">
    <source>
        <dbReference type="ARBA" id="ARBA00022833"/>
    </source>
</evidence>
<dbReference type="PANTHER" id="PTHR24408:SF58">
    <property type="entry name" value="TRANSCRIPTION FACTOR (TFIIIA), PUTATIVE (AFU_ORTHOLOGUE AFUA_1G05150)-RELATED"/>
    <property type="match status" value="1"/>
</dbReference>
<dbReference type="SUPFAM" id="SSF57667">
    <property type="entry name" value="beta-beta-alpha zinc fingers"/>
    <property type="match status" value="1"/>
</dbReference>
<proteinExistence type="predicted"/>
<dbReference type="Pfam" id="PF00096">
    <property type="entry name" value="zf-C2H2"/>
    <property type="match status" value="1"/>
</dbReference>
<feature type="domain" description="C2H2-type" evidence="7">
    <location>
        <begin position="436"/>
        <end position="463"/>
    </location>
</feature>
<dbReference type="SMART" id="SM00355">
    <property type="entry name" value="ZnF_C2H2"/>
    <property type="match status" value="3"/>
</dbReference>
<protein>
    <recommendedName>
        <fullName evidence="7">C2H2-type domain-containing protein</fullName>
    </recommendedName>
</protein>
<evidence type="ECO:0000313" key="8">
    <source>
        <dbReference type="Proteomes" id="UP000050791"/>
    </source>
</evidence>
<name>A0AA85BI07_9TREM</name>
<keyword evidence="2" id="KW-0677">Repeat</keyword>
<organism evidence="8 9">
    <name type="scientific">Schistosoma mattheei</name>
    <dbReference type="NCBI Taxonomy" id="31246"/>
    <lineage>
        <taxon>Eukaryota</taxon>
        <taxon>Metazoa</taxon>
        <taxon>Spiralia</taxon>
        <taxon>Lophotrochozoa</taxon>
        <taxon>Platyhelminthes</taxon>
        <taxon>Trematoda</taxon>
        <taxon>Digenea</taxon>
        <taxon>Strigeidida</taxon>
        <taxon>Schistosomatoidea</taxon>
        <taxon>Schistosomatidae</taxon>
        <taxon>Schistosoma</taxon>
    </lineage>
</organism>
<dbReference type="GO" id="GO:0000981">
    <property type="term" value="F:DNA-binding transcription factor activity, RNA polymerase II-specific"/>
    <property type="evidence" value="ECO:0007669"/>
    <property type="project" value="TreeGrafter"/>
</dbReference>
<feature type="compositionally biased region" description="Low complexity" evidence="6">
    <location>
        <begin position="314"/>
        <end position="327"/>
    </location>
</feature>
<feature type="domain" description="C2H2-type" evidence="7">
    <location>
        <begin position="464"/>
        <end position="492"/>
    </location>
</feature>
<dbReference type="WBParaSite" id="SMTH1_52300.1">
    <property type="protein sequence ID" value="SMTH1_52300.1"/>
    <property type="gene ID" value="SMTH1_52300"/>
</dbReference>
<dbReference type="PROSITE" id="PS50157">
    <property type="entry name" value="ZINC_FINGER_C2H2_2"/>
    <property type="match status" value="3"/>
</dbReference>
<keyword evidence="1" id="KW-0479">Metal-binding</keyword>
<evidence type="ECO:0000256" key="6">
    <source>
        <dbReference type="SAM" id="MobiDB-lite"/>
    </source>
</evidence>
<feature type="domain" description="C2H2-type" evidence="7">
    <location>
        <begin position="404"/>
        <end position="432"/>
    </location>
</feature>
<evidence type="ECO:0000256" key="2">
    <source>
        <dbReference type="ARBA" id="ARBA00022737"/>
    </source>
</evidence>
<dbReference type="PROSITE" id="PS00028">
    <property type="entry name" value="ZINC_FINGER_C2H2_1"/>
    <property type="match status" value="2"/>
</dbReference>
<dbReference type="InterPro" id="IPR013087">
    <property type="entry name" value="Znf_C2H2_type"/>
</dbReference>
<dbReference type="GO" id="GO:0005634">
    <property type="term" value="C:nucleus"/>
    <property type="evidence" value="ECO:0007669"/>
    <property type="project" value="TreeGrafter"/>
</dbReference>
<dbReference type="Proteomes" id="UP000050791">
    <property type="component" value="Unassembled WGS sequence"/>
</dbReference>
<dbReference type="AlphaFoldDB" id="A0AA85BI07"/>
<evidence type="ECO:0000256" key="3">
    <source>
        <dbReference type="ARBA" id="ARBA00022771"/>
    </source>
</evidence>
<feature type="compositionally biased region" description="Low complexity" evidence="6">
    <location>
        <begin position="98"/>
        <end position="113"/>
    </location>
</feature>
<dbReference type="GO" id="GO:0008270">
    <property type="term" value="F:zinc ion binding"/>
    <property type="evidence" value="ECO:0007669"/>
    <property type="project" value="UniProtKB-KW"/>
</dbReference>